<feature type="binding site" evidence="7">
    <location>
        <begin position="25"/>
        <end position="30"/>
    </location>
    <ligand>
        <name>ATP</name>
        <dbReference type="ChEBI" id="CHEBI:30616"/>
    </ligand>
</feature>
<dbReference type="InterPro" id="IPR014729">
    <property type="entry name" value="Rossmann-like_a/b/a_fold"/>
</dbReference>
<dbReference type="NCBIfam" id="TIGR02432">
    <property type="entry name" value="lysidine_TilS_N"/>
    <property type="match status" value="1"/>
</dbReference>
<evidence type="ECO:0000313" key="10">
    <source>
        <dbReference type="EMBL" id="PSV01007.1"/>
    </source>
</evidence>
<proteinExistence type="inferred from homology"/>
<gene>
    <name evidence="7 10" type="primary">tilS</name>
    <name evidence="10" type="ORF">C9J27_02985</name>
</gene>
<evidence type="ECO:0000256" key="3">
    <source>
        <dbReference type="ARBA" id="ARBA00022694"/>
    </source>
</evidence>
<feature type="domain" description="tRNA(Ile)-lysidine/2-thiocytidine synthase N-terminal" evidence="8">
    <location>
        <begin position="21"/>
        <end position="202"/>
    </location>
</feature>
<comment type="caution">
    <text evidence="10">The sequence shown here is derived from an EMBL/GenBank/DDBJ whole genome shotgun (WGS) entry which is preliminary data.</text>
</comment>
<dbReference type="RefSeq" id="WP_107288735.1">
    <property type="nucleotide sequence ID" value="NZ_PYNF01000002.1"/>
</dbReference>
<dbReference type="Pfam" id="PF01171">
    <property type="entry name" value="ATP_bind_3"/>
    <property type="match status" value="1"/>
</dbReference>
<feature type="domain" description="tRNA(Ile)-lysidine synthase substrate-binding" evidence="9">
    <location>
        <begin position="265"/>
        <end position="327"/>
    </location>
</feature>
<dbReference type="Gene3D" id="1.20.59.20">
    <property type="match status" value="1"/>
</dbReference>
<dbReference type="PANTHER" id="PTHR43033">
    <property type="entry name" value="TRNA(ILE)-LYSIDINE SYNTHASE-RELATED"/>
    <property type="match status" value="1"/>
</dbReference>
<dbReference type="InterPro" id="IPR012795">
    <property type="entry name" value="tRNA_Ile_lys_synt_N"/>
</dbReference>
<evidence type="ECO:0000259" key="8">
    <source>
        <dbReference type="Pfam" id="PF01171"/>
    </source>
</evidence>
<dbReference type="SUPFAM" id="SSF52402">
    <property type="entry name" value="Adenine nucleotide alpha hydrolases-like"/>
    <property type="match status" value="1"/>
</dbReference>
<dbReference type="InterPro" id="IPR015262">
    <property type="entry name" value="tRNA_Ile_lys_synt_subst-bd"/>
</dbReference>
<dbReference type="AlphaFoldDB" id="A0A2T3KMH5"/>
<comment type="function">
    <text evidence="7">Ligates lysine onto the cytidine present at position 34 of the AUA codon-specific tRNA(Ile) that contains the anticodon CAU, in an ATP-dependent manner. Cytidine is converted to lysidine, thus changing the amino acid specificity of the tRNA from methionine to isoleucine.</text>
</comment>
<evidence type="ECO:0000256" key="5">
    <source>
        <dbReference type="ARBA" id="ARBA00022840"/>
    </source>
</evidence>
<evidence type="ECO:0000313" key="11">
    <source>
        <dbReference type="Proteomes" id="UP000241426"/>
    </source>
</evidence>
<protein>
    <recommendedName>
        <fullName evidence="7">tRNA(Ile)-lysidine synthase</fullName>
        <ecNumber evidence="7">6.3.4.19</ecNumber>
    </recommendedName>
    <alternativeName>
        <fullName evidence="7">tRNA(Ile)-2-lysyl-cytidine synthase</fullName>
    </alternativeName>
    <alternativeName>
        <fullName evidence="7">tRNA(Ile)-lysidine synthetase</fullName>
    </alternativeName>
</protein>
<dbReference type="Gene3D" id="3.40.50.620">
    <property type="entry name" value="HUPs"/>
    <property type="match status" value="1"/>
</dbReference>
<evidence type="ECO:0000256" key="4">
    <source>
        <dbReference type="ARBA" id="ARBA00022741"/>
    </source>
</evidence>
<evidence type="ECO:0000259" key="9">
    <source>
        <dbReference type="Pfam" id="PF09179"/>
    </source>
</evidence>
<comment type="subcellular location">
    <subcellularLocation>
        <location evidence="7">Cytoplasm</location>
    </subcellularLocation>
</comment>
<keyword evidence="4 7" id="KW-0547">Nucleotide-binding</keyword>
<dbReference type="EMBL" id="PYNF01000002">
    <property type="protein sequence ID" value="PSV01007.1"/>
    <property type="molecule type" value="Genomic_DNA"/>
</dbReference>
<keyword evidence="2 7" id="KW-0436">Ligase</keyword>
<dbReference type="Pfam" id="PF09179">
    <property type="entry name" value="TilS"/>
    <property type="match status" value="1"/>
</dbReference>
<keyword evidence="1 7" id="KW-0963">Cytoplasm</keyword>
<comment type="domain">
    <text evidence="7">The N-terminal region contains the highly conserved SGGXDS motif, predicted to be a P-loop motif involved in ATP binding.</text>
</comment>
<dbReference type="HAMAP" id="MF_01161">
    <property type="entry name" value="tRNA_Ile_lys_synt"/>
    <property type="match status" value="1"/>
</dbReference>
<dbReference type="GO" id="GO:0005524">
    <property type="term" value="F:ATP binding"/>
    <property type="evidence" value="ECO:0007669"/>
    <property type="project" value="UniProtKB-UniRule"/>
</dbReference>
<dbReference type="Proteomes" id="UP000241426">
    <property type="component" value="Unassembled WGS sequence"/>
</dbReference>
<dbReference type="InterPro" id="IPR011063">
    <property type="entry name" value="TilS/TtcA_N"/>
</dbReference>
<evidence type="ECO:0000256" key="6">
    <source>
        <dbReference type="ARBA" id="ARBA00048539"/>
    </source>
</evidence>
<comment type="similarity">
    <text evidence="7">Belongs to the tRNA(Ile)-lysidine synthase family.</text>
</comment>
<sequence length="407" mass="46558">MKNTLSAIENFVDENNTTSFNIALSGGVDSVFLIHAFYLYKKKEKKEINIKATHINHNINPKSSDWSSFCESLCNKLSIDFISKNVYLDLALGNIEEQARTLRYEAIAECTSDNECVVTGQHMNDQVETFMIRAKRGSGIKGLGCMKKVSLREIKNKEITIFRPMLNTTRKEILEQADNLELSWVEDDSNLDEKYDRNFLRNTILPEFCSRWGEGVLHAFSRSAELCANSEAALKELLDDKFNSCEEWNSKELNKLPISLLGNKALQSEVMRHWLHINGIHYLPSKKILQETKEQLITNFQPMKEPCITFKNGYDQFGLRRFAEYIYLIYPNNDQIVKDKHLAMAISENGSDESKLLAFGCAGKTIKTNGLTIALRQHLRKKGIPPWERDCIPYKSDGQVVTKLPTI</sequence>
<reference evidence="10 11" key="1">
    <citation type="submission" date="2018-01" db="EMBL/GenBank/DDBJ databases">
        <title>Whole genome sequencing of Histamine producing bacteria.</title>
        <authorList>
            <person name="Butler K."/>
        </authorList>
    </citation>
    <scope>NUCLEOTIDE SEQUENCE [LARGE SCALE GENOMIC DNA]</scope>
    <source>
        <strain evidence="10 11">FS-7.2</strain>
    </source>
</reference>
<comment type="catalytic activity">
    <reaction evidence="6 7">
        <text>cytidine(34) in tRNA(Ile2) + L-lysine + ATP = lysidine(34) in tRNA(Ile2) + AMP + diphosphate + H(+)</text>
        <dbReference type="Rhea" id="RHEA:43744"/>
        <dbReference type="Rhea" id="RHEA-COMP:10625"/>
        <dbReference type="Rhea" id="RHEA-COMP:10670"/>
        <dbReference type="ChEBI" id="CHEBI:15378"/>
        <dbReference type="ChEBI" id="CHEBI:30616"/>
        <dbReference type="ChEBI" id="CHEBI:32551"/>
        <dbReference type="ChEBI" id="CHEBI:33019"/>
        <dbReference type="ChEBI" id="CHEBI:82748"/>
        <dbReference type="ChEBI" id="CHEBI:83665"/>
        <dbReference type="ChEBI" id="CHEBI:456215"/>
        <dbReference type="EC" id="6.3.4.19"/>
    </reaction>
</comment>
<keyword evidence="5 7" id="KW-0067">ATP-binding</keyword>
<dbReference type="GO" id="GO:0005737">
    <property type="term" value="C:cytoplasm"/>
    <property type="evidence" value="ECO:0007669"/>
    <property type="project" value="UniProtKB-SubCell"/>
</dbReference>
<accession>A0A2T3KMH5</accession>
<name>A0A2T3KMH5_9GAMM</name>
<dbReference type="InterPro" id="IPR012094">
    <property type="entry name" value="tRNA_Ile_lys_synt"/>
</dbReference>
<evidence type="ECO:0000256" key="7">
    <source>
        <dbReference type="HAMAP-Rule" id="MF_01161"/>
    </source>
</evidence>
<dbReference type="EC" id="6.3.4.19" evidence="7"/>
<dbReference type="GO" id="GO:0006400">
    <property type="term" value="P:tRNA modification"/>
    <property type="evidence" value="ECO:0007669"/>
    <property type="project" value="UniProtKB-UniRule"/>
</dbReference>
<dbReference type="GO" id="GO:0032267">
    <property type="term" value="F:tRNA(Ile)-lysidine synthase activity"/>
    <property type="evidence" value="ECO:0007669"/>
    <property type="project" value="UniProtKB-EC"/>
</dbReference>
<evidence type="ECO:0000256" key="1">
    <source>
        <dbReference type="ARBA" id="ARBA00022490"/>
    </source>
</evidence>
<evidence type="ECO:0000256" key="2">
    <source>
        <dbReference type="ARBA" id="ARBA00022598"/>
    </source>
</evidence>
<organism evidence="10 11">
    <name type="scientific">Photobacterium kishitanii</name>
    <dbReference type="NCBI Taxonomy" id="318456"/>
    <lineage>
        <taxon>Bacteria</taxon>
        <taxon>Pseudomonadati</taxon>
        <taxon>Pseudomonadota</taxon>
        <taxon>Gammaproteobacteria</taxon>
        <taxon>Vibrionales</taxon>
        <taxon>Vibrionaceae</taxon>
        <taxon>Photobacterium</taxon>
    </lineage>
</organism>
<dbReference type="PANTHER" id="PTHR43033:SF1">
    <property type="entry name" value="TRNA(ILE)-LYSIDINE SYNTHASE-RELATED"/>
    <property type="match status" value="1"/>
</dbReference>
<dbReference type="CDD" id="cd01992">
    <property type="entry name" value="TilS_N"/>
    <property type="match status" value="1"/>
</dbReference>
<keyword evidence="3 7" id="KW-0819">tRNA processing</keyword>